<dbReference type="Pfam" id="PF21847">
    <property type="entry name" value="DUF6906"/>
    <property type="match status" value="1"/>
</dbReference>
<name>A0A7Y6BS29_9BACL</name>
<dbReference type="AlphaFoldDB" id="A0A7Y6BS29"/>
<protein>
    <recommendedName>
        <fullName evidence="1">DUF6906 domain-containing protein</fullName>
    </recommendedName>
</protein>
<feature type="domain" description="DUF6906" evidence="1">
    <location>
        <begin position="1"/>
        <end position="50"/>
    </location>
</feature>
<keyword evidence="3" id="KW-1185">Reference proteome</keyword>
<evidence type="ECO:0000313" key="2">
    <source>
        <dbReference type="EMBL" id="NUU73993.1"/>
    </source>
</evidence>
<organism evidence="2 3">
    <name type="scientific">Paenibacillus xylanilyticus</name>
    <dbReference type="NCBI Taxonomy" id="248903"/>
    <lineage>
        <taxon>Bacteria</taxon>
        <taxon>Bacillati</taxon>
        <taxon>Bacillota</taxon>
        <taxon>Bacilli</taxon>
        <taxon>Bacillales</taxon>
        <taxon>Paenibacillaceae</taxon>
        <taxon>Paenibacillus</taxon>
    </lineage>
</organism>
<comment type="caution">
    <text evidence="2">The sequence shown here is derived from an EMBL/GenBank/DDBJ whole genome shotgun (WGS) entry which is preliminary data.</text>
</comment>
<evidence type="ECO:0000259" key="1">
    <source>
        <dbReference type="Pfam" id="PF21847"/>
    </source>
</evidence>
<dbReference type="InterPro" id="IPR054201">
    <property type="entry name" value="DUF6906"/>
</dbReference>
<dbReference type="EMBL" id="JABMCB010000121">
    <property type="protein sequence ID" value="NUU73993.1"/>
    <property type="molecule type" value="Genomic_DNA"/>
</dbReference>
<gene>
    <name evidence="2" type="ORF">HP552_01685</name>
</gene>
<evidence type="ECO:0000313" key="3">
    <source>
        <dbReference type="Proteomes" id="UP000526125"/>
    </source>
</evidence>
<accession>A0A7Y6BS29</accession>
<dbReference type="Proteomes" id="UP000526125">
    <property type="component" value="Unassembled WGS sequence"/>
</dbReference>
<reference evidence="2 3" key="1">
    <citation type="submission" date="2020-05" db="EMBL/GenBank/DDBJ databases">
        <title>Genome Sequencing of Type Strains.</title>
        <authorList>
            <person name="Lemaire J.F."/>
            <person name="Inderbitzin P."/>
            <person name="Gregorio O.A."/>
            <person name="Collins S.B."/>
            <person name="Wespe N."/>
            <person name="Knight-Connoni V."/>
        </authorList>
    </citation>
    <scope>NUCLEOTIDE SEQUENCE [LARGE SCALE GENOMIC DNA]</scope>
    <source>
        <strain evidence="2 3">LMG 21957</strain>
    </source>
</reference>
<proteinExistence type="predicted"/>
<dbReference type="RefSeq" id="WP_175393977.1">
    <property type="nucleotide sequence ID" value="NZ_JABMCB010000121.1"/>
</dbReference>
<sequence>MKQGKRPTKRQKMEIKANGLNMENWLVERDMPSMMVIIHRHSGKSRTIRRGA</sequence>